<dbReference type="RefSeq" id="WP_344274411.1">
    <property type="nucleotide sequence ID" value="NZ_BAAAHV010000011.1"/>
</dbReference>
<keyword evidence="2" id="KW-0472">Membrane</keyword>
<dbReference type="Gene3D" id="3.30.70.3040">
    <property type="match status" value="1"/>
</dbReference>
<protein>
    <submittedName>
        <fullName evidence="4">Permease-like cell division protein FtsX</fullName>
    </submittedName>
</protein>
<evidence type="ECO:0000313" key="4">
    <source>
        <dbReference type="EMBL" id="MFD2481225.1"/>
    </source>
</evidence>
<organism evidence="4 5">
    <name type="scientific">Amycolatopsis albidoflavus</name>
    <dbReference type="NCBI Taxonomy" id="102226"/>
    <lineage>
        <taxon>Bacteria</taxon>
        <taxon>Bacillati</taxon>
        <taxon>Actinomycetota</taxon>
        <taxon>Actinomycetes</taxon>
        <taxon>Pseudonocardiales</taxon>
        <taxon>Pseudonocardiaceae</taxon>
        <taxon>Amycolatopsis</taxon>
    </lineage>
</organism>
<keyword evidence="2" id="KW-0812">Transmembrane</keyword>
<reference evidence="5" key="1">
    <citation type="journal article" date="2019" name="Int. J. Syst. Evol. Microbiol.">
        <title>The Global Catalogue of Microorganisms (GCM) 10K type strain sequencing project: providing services to taxonomists for standard genome sequencing and annotation.</title>
        <authorList>
            <consortium name="The Broad Institute Genomics Platform"/>
            <consortium name="The Broad Institute Genome Sequencing Center for Infectious Disease"/>
            <person name="Wu L."/>
            <person name="Ma J."/>
        </authorList>
    </citation>
    <scope>NUCLEOTIDE SEQUENCE [LARGE SCALE GENOMIC DNA]</scope>
    <source>
        <strain evidence="5">CGMCC 4.7638</strain>
    </source>
</reference>
<dbReference type="InterPro" id="IPR040690">
    <property type="entry name" value="FtsX_ECD"/>
</dbReference>
<evidence type="ECO:0000256" key="2">
    <source>
        <dbReference type="SAM" id="Phobius"/>
    </source>
</evidence>
<feature type="transmembrane region" description="Helical" evidence="2">
    <location>
        <begin position="35"/>
        <end position="56"/>
    </location>
</feature>
<dbReference type="Pfam" id="PF18075">
    <property type="entry name" value="FtsX_ECD"/>
    <property type="match status" value="1"/>
</dbReference>
<evidence type="ECO:0000313" key="5">
    <source>
        <dbReference type="Proteomes" id="UP001597542"/>
    </source>
</evidence>
<keyword evidence="2" id="KW-1133">Transmembrane helix</keyword>
<evidence type="ECO:0000259" key="3">
    <source>
        <dbReference type="Pfam" id="PF18075"/>
    </source>
</evidence>
<name>A0ABW5HY53_9PSEU</name>
<feature type="domain" description="FtsX extracellular" evidence="3">
    <location>
        <begin position="89"/>
        <end position="162"/>
    </location>
</feature>
<proteinExistence type="predicted"/>
<keyword evidence="5" id="KW-1185">Reference proteome</keyword>
<dbReference type="Proteomes" id="UP001597542">
    <property type="component" value="Unassembled WGS sequence"/>
</dbReference>
<dbReference type="EMBL" id="JBHUKQ010000010">
    <property type="protein sequence ID" value="MFD2481225.1"/>
    <property type="molecule type" value="Genomic_DNA"/>
</dbReference>
<feature type="region of interest" description="Disordered" evidence="1">
    <location>
        <begin position="177"/>
        <end position="199"/>
    </location>
</feature>
<gene>
    <name evidence="4" type="ORF">ACFSUT_13150</name>
</gene>
<evidence type="ECO:0000256" key="1">
    <source>
        <dbReference type="SAM" id="MobiDB-lite"/>
    </source>
</evidence>
<sequence length="199" mass="21172">MSNRDPGAGQEPEGIGKTAQSLVFASPCRARRYRLATAAVVLAAVAVLGGSAWWLLGGGSVDGYALPDGAIPIGDSDVCANTVSVALGTDAEMAAVARALRGDPRVLRTYIETKQDSYARLRKMFAHQPDLLELLEPDAVPASVTVVPKNQTDTEGLAEQLRVQFPAARDVRDDTHFRSMLTGPGYRDPTCPPSGEHSR</sequence>
<comment type="caution">
    <text evidence="4">The sequence shown here is derived from an EMBL/GenBank/DDBJ whole genome shotgun (WGS) entry which is preliminary data.</text>
</comment>
<accession>A0ABW5HY53</accession>